<dbReference type="GO" id="GO:0003677">
    <property type="term" value="F:DNA binding"/>
    <property type="evidence" value="ECO:0007669"/>
    <property type="project" value="UniProtKB-KW"/>
</dbReference>
<comment type="subunit">
    <text evidence="2">Homotetramer.</text>
</comment>
<dbReference type="SUPFAM" id="SSF50249">
    <property type="entry name" value="Nucleic acid-binding proteins"/>
    <property type="match status" value="1"/>
</dbReference>
<dbReference type="CDD" id="cd04496">
    <property type="entry name" value="SSB_OBF"/>
    <property type="match status" value="1"/>
</dbReference>
<keyword evidence="2" id="KW-0235">DNA replication</keyword>
<dbReference type="InterPro" id="IPR000424">
    <property type="entry name" value="Primosome_PriB/ssb"/>
</dbReference>
<gene>
    <name evidence="5" type="ORF">H8717_15945</name>
</gene>
<evidence type="ECO:0000313" key="5">
    <source>
        <dbReference type="EMBL" id="MBC8577871.1"/>
    </source>
</evidence>
<accession>A0ABR7NN84</accession>
<dbReference type="InterPro" id="IPR011344">
    <property type="entry name" value="ssDNA-bd"/>
</dbReference>
<evidence type="ECO:0000256" key="4">
    <source>
        <dbReference type="SAM" id="MobiDB-lite"/>
    </source>
</evidence>
<keyword evidence="1 2" id="KW-0238">DNA-binding</keyword>
<evidence type="ECO:0000313" key="6">
    <source>
        <dbReference type="Proteomes" id="UP000658131"/>
    </source>
</evidence>
<dbReference type="Pfam" id="PF00436">
    <property type="entry name" value="SSB"/>
    <property type="match status" value="1"/>
</dbReference>
<protein>
    <recommendedName>
        <fullName evidence="2 3">Single-stranded DNA-binding protein</fullName>
        <shortName evidence="2">SSB</shortName>
    </recommendedName>
</protein>
<comment type="function">
    <text evidence="2">Plays an important role in DNA replication, recombination and repair. Binds to ssDNA and to an array of partner proteins to recruit them to their sites of action during DNA metabolism.</text>
</comment>
<name>A0ABR7NN84_9FIRM</name>
<dbReference type="PANTHER" id="PTHR10302:SF27">
    <property type="entry name" value="SINGLE-STRANDED DNA-BINDING PROTEIN"/>
    <property type="match status" value="1"/>
</dbReference>
<keyword evidence="2" id="KW-0233">DNA recombination</keyword>
<sequence>MYNKVIMIGRLVADPELRTTPNGVNVASLRIAVDRPYSKGGERKSDFFNAVAWRQNAEFISRYFSKGRLIGIEGSLQTRDYTDKEGNKRTAFEIQIDRAFFTESKASAGGGMPGDSPAPVSAPAAGVSYASGSNGDFQAIDDDDDLPF</sequence>
<organism evidence="5 6">
    <name type="scientific">Yanshouia hominis</name>
    <dbReference type="NCBI Taxonomy" id="2763673"/>
    <lineage>
        <taxon>Bacteria</taxon>
        <taxon>Bacillati</taxon>
        <taxon>Bacillota</taxon>
        <taxon>Clostridia</taxon>
        <taxon>Eubacteriales</taxon>
        <taxon>Oscillospiraceae</taxon>
        <taxon>Yanshouia</taxon>
    </lineage>
</organism>
<dbReference type="RefSeq" id="WP_262401201.1">
    <property type="nucleotide sequence ID" value="NZ_JACRTB010000064.1"/>
</dbReference>
<dbReference type="EMBL" id="JACRTB010000064">
    <property type="protein sequence ID" value="MBC8577871.1"/>
    <property type="molecule type" value="Genomic_DNA"/>
</dbReference>
<evidence type="ECO:0000256" key="1">
    <source>
        <dbReference type="ARBA" id="ARBA00023125"/>
    </source>
</evidence>
<keyword evidence="2" id="KW-0227">DNA damage</keyword>
<dbReference type="HAMAP" id="MF_00984">
    <property type="entry name" value="SSB"/>
    <property type="match status" value="1"/>
</dbReference>
<dbReference type="InterPro" id="IPR012340">
    <property type="entry name" value="NA-bd_OB-fold"/>
</dbReference>
<dbReference type="PROSITE" id="PS50935">
    <property type="entry name" value="SSB"/>
    <property type="match status" value="1"/>
</dbReference>
<evidence type="ECO:0000256" key="3">
    <source>
        <dbReference type="RuleBase" id="RU000524"/>
    </source>
</evidence>
<comment type="caution">
    <text evidence="5">The sequence shown here is derived from an EMBL/GenBank/DDBJ whole genome shotgun (WGS) entry which is preliminary data.</text>
</comment>
<comment type="caution">
    <text evidence="2">Lacks conserved residue(s) required for the propagation of feature annotation.</text>
</comment>
<proteinExistence type="inferred from homology"/>
<feature type="short sequence motif" description="Important for interaction with partner proteins" evidence="2">
    <location>
        <begin position="143"/>
        <end position="148"/>
    </location>
</feature>
<dbReference type="Gene3D" id="2.40.50.140">
    <property type="entry name" value="Nucleic acid-binding proteins"/>
    <property type="match status" value="1"/>
</dbReference>
<keyword evidence="6" id="KW-1185">Reference proteome</keyword>
<feature type="compositionally biased region" description="Low complexity" evidence="4">
    <location>
        <begin position="117"/>
        <end position="127"/>
    </location>
</feature>
<dbReference type="NCBIfam" id="TIGR00621">
    <property type="entry name" value="ssb"/>
    <property type="match status" value="1"/>
</dbReference>
<evidence type="ECO:0000256" key="2">
    <source>
        <dbReference type="HAMAP-Rule" id="MF_00984"/>
    </source>
</evidence>
<keyword evidence="2" id="KW-0234">DNA repair</keyword>
<dbReference type="PANTHER" id="PTHR10302">
    <property type="entry name" value="SINGLE-STRANDED DNA-BINDING PROTEIN"/>
    <property type="match status" value="1"/>
</dbReference>
<reference evidence="5 6" key="1">
    <citation type="submission" date="2020-08" db="EMBL/GenBank/DDBJ databases">
        <title>Genome public.</title>
        <authorList>
            <person name="Liu C."/>
            <person name="Sun Q."/>
        </authorList>
    </citation>
    <scope>NUCLEOTIDE SEQUENCE [LARGE SCALE GENOMIC DNA]</scope>
    <source>
        <strain evidence="5 6">BX1</strain>
    </source>
</reference>
<dbReference type="Proteomes" id="UP000658131">
    <property type="component" value="Unassembled WGS sequence"/>
</dbReference>
<feature type="region of interest" description="Disordered" evidence="4">
    <location>
        <begin position="105"/>
        <end position="127"/>
    </location>
</feature>